<dbReference type="PANTHER" id="PTHR30328:SF54">
    <property type="entry name" value="HTH-TYPE TRANSCRIPTIONAL REPRESSOR SCO4008"/>
    <property type="match status" value="1"/>
</dbReference>
<reference evidence="4 5" key="1">
    <citation type="journal article" date="2017" name="Int. J. Syst. Evol. Microbiol.">
        <title>Jeotgalibaca porci sp. nov. and Jeotgalibaca arthritidis sp. nov., isolated from pigs, and emended description of the genus Jeotgalibaca.</title>
        <authorList>
            <person name="Zamora L."/>
            <person name="Perez-Sancho M."/>
            <person name="Dominguez L."/>
            <person name="Fernandez-Garayzabal J.F."/>
            <person name="Vela A.I."/>
        </authorList>
    </citation>
    <scope>NUCLEOTIDE SEQUENCE [LARGE SCALE GENOMIC DNA]</scope>
    <source>
        <strain evidence="4 5">CECT 9157</strain>
    </source>
</reference>
<dbReference type="PRINTS" id="PR00455">
    <property type="entry name" value="HTHTETR"/>
</dbReference>
<dbReference type="GO" id="GO:0006355">
    <property type="term" value="P:regulation of DNA-templated transcription"/>
    <property type="evidence" value="ECO:0007669"/>
    <property type="project" value="UniProtKB-ARBA"/>
</dbReference>
<keyword evidence="5" id="KW-1185">Reference proteome</keyword>
<evidence type="ECO:0000313" key="5">
    <source>
        <dbReference type="Proteomes" id="UP000501451"/>
    </source>
</evidence>
<dbReference type="Proteomes" id="UP000501451">
    <property type="component" value="Chromosome"/>
</dbReference>
<feature type="DNA-binding region" description="H-T-H motif" evidence="2">
    <location>
        <begin position="29"/>
        <end position="48"/>
    </location>
</feature>
<dbReference type="SUPFAM" id="SSF46689">
    <property type="entry name" value="Homeodomain-like"/>
    <property type="match status" value="1"/>
</dbReference>
<name>A0A6G7K8W0_9LACT</name>
<dbReference type="InterPro" id="IPR009057">
    <property type="entry name" value="Homeodomain-like_sf"/>
</dbReference>
<feature type="domain" description="HTH tetR-type" evidence="3">
    <location>
        <begin position="6"/>
        <end position="66"/>
    </location>
</feature>
<dbReference type="KEGG" id="jar:G7057_03955"/>
<dbReference type="InterPro" id="IPR001647">
    <property type="entry name" value="HTH_TetR"/>
</dbReference>
<dbReference type="RefSeq" id="WP_076768327.1">
    <property type="nucleotide sequence ID" value="NZ_CP049740.1"/>
</dbReference>
<evidence type="ECO:0000259" key="3">
    <source>
        <dbReference type="PROSITE" id="PS50977"/>
    </source>
</evidence>
<dbReference type="Gene3D" id="1.10.357.10">
    <property type="entry name" value="Tetracycline Repressor, domain 2"/>
    <property type="match status" value="1"/>
</dbReference>
<proteinExistence type="predicted"/>
<dbReference type="PROSITE" id="PS50977">
    <property type="entry name" value="HTH_TETR_2"/>
    <property type="match status" value="1"/>
</dbReference>
<keyword evidence="1 2" id="KW-0238">DNA-binding</keyword>
<accession>A0A6G7K8W0</accession>
<dbReference type="EMBL" id="CP049740">
    <property type="protein sequence ID" value="QII81709.1"/>
    <property type="molecule type" value="Genomic_DNA"/>
</dbReference>
<dbReference type="AlphaFoldDB" id="A0A6G7K8W0"/>
<gene>
    <name evidence="4" type="ORF">G7057_03955</name>
</gene>
<protein>
    <submittedName>
        <fullName evidence="4">TetR/AcrR family transcriptional regulator</fullName>
    </submittedName>
</protein>
<dbReference type="Pfam" id="PF00440">
    <property type="entry name" value="TetR_N"/>
    <property type="match status" value="1"/>
</dbReference>
<dbReference type="PANTHER" id="PTHR30328">
    <property type="entry name" value="TRANSCRIPTIONAL REPRESSOR"/>
    <property type="match status" value="1"/>
</dbReference>
<dbReference type="InterPro" id="IPR050109">
    <property type="entry name" value="HTH-type_TetR-like_transc_reg"/>
</dbReference>
<organism evidence="4 5">
    <name type="scientific">Jeotgalibaca arthritidis</name>
    <dbReference type="NCBI Taxonomy" id="1868794"/>
    <lineage>
        <taxon>Bacteria</taxon>
        <taxon>Bacillati</taxon>
        <taxon>Bacillota</taxon>
        <taxon>Bacilli</taxon>
        <taxon>Lactobacillales</taxon>
        <taxon>Carnobacteriaceae</taxon>
        <taxon>Jeotgalibaca</taxon>
    </lineage>
</organism>
<evidence type="ECO:0000256" key="1">
    <source>
        <dbReference type="ARBA" id="ARBA00023125"/>
    </source>
</evidence>
<dbReference type="SUPFAM" id="SSF48498">
    <property type="entry name" value="Tetracyclin repressor-like, C-terminal domain"/>
    <property type="match status" value="1"/>
</dbReference>
<sequence>MARKKKFNQRELYEATEQLMLEIGYDRFSFQLLADKLHVTRTALYKYYKNKDDLLKAYLNNSLKEVLERLDNIDWSMNYNDKLQLLMDIVFDYADTHKISSMVPNQMWTKENEMDSSIQQSKAFHIQFFSFIQQLIEEGQHKGVLKKDIPPEIIIETIFHSINLPNRAGLPLDKRAFYIKRMLFEGILV</sequence>
<dbReference type="InterPro" id="IPR036271">
    <property type="entry name" value="Tet_transcr_reg_TetR-rel_C_sf"/>
</dbReference>
<evidence type="ECO:0000256" key="2">
    <source>
        <dbReference type="PROSITE-ProRule" id="PRU00335"/>
    </source>
</evidence>
<dbReference type="Gene3D" id="1.10.10.60">
    <property type="entry name" value="Homeodomain-like"/>
    <property type="match status" value="1"/>
</dbReference>
<dbReference type="GO" id="GO:0003677">
    <property type="term" value="F:DNA binding"/>
    <property type="evidence" value="ECO:0007669"/>
    <property type="project" value="UniProtKB-UniRule"/>
</dbReference>
<evidence type="ECO:0000313" key="4">
    <source>
        <dbReference type="EMBL" id="QII81709.1"/>
    </source>
</evidence>